<protein>
    <submittedName>
        <fullName evidence="1">Uncharacterized protein</fullName>
    </submittedName>
</protein>
<name>A0A242MLC1_CABSO</name>
<dbReference type="EMBL" id="NBTY01000119">
    <property type="protein sequence ID" value="OTP72118.1"/>
    <property type="molecule type" value="Genomic_DNA"/>
</dbReference>
<evidence type="ECO:0000313" key="2">
    <source>
        <dbReference type="Proteomes" id="UP000194546"/>
    </source>
</evidence>
<dbReference type="Proteomes" id="UP000194546">
    <property type="component" value="Unassembled WGS sequence"/>
</dbReference>
<proteinExistence type="predicted"/>
<accession>A0A242MLC1</accession>
<comment type="caution">
    <text evidence="1">The sequence shown here is derived from an EMBL/GenBank/DDBJ whole genome shotgun (WGS) entry which is preliminary data.</text>
</comment>
<gene>
    <name evidence="1" type="ORF">PAMC26510_22220</name>
</gene>
<reference evidence="1 2" key="1">
    <citation type="submission" date="2017-03" db="EMBL/GenBank/DDBJ databases">
        <title>Genome analysis of strain PAMC 26510.</title>
        <authorList>
            <person name="Oh H.-M."/>
            <person name="Yang J.-A."/>
        </authorList>
    </citation>
    <scope>NUCLEOTIDE SEQUENCE [LARGE SCALE GENOMIC DNA]</scope>
    <source>
        <strain evidence="1 2">PAMC 26510</strain>
    </source>
</reference>
<organism evidence="1 2">
    <name type="scientific">Caballeronia sordidicola</name>
    <name type="common">Burkholderia sordidicola</name>
    <dbReference type="NCBI Taxonomy" id="196367"/>
    <lineage>
        <taxon>Bacteria</taxon>
        <taxon>Pseudomonadati</taxon>
        <taxon>Pseudomonadota</taxon>
        <taxon>Betaproteobacteria</taxon>
        <taxon>Burkholderiales</taxon>
        <taxon>Burkholderiaceae</taxon>
        <taxon>Caballeronia</taxon>
    </lineage>
</organism>
<sequence length="55" mass="6092">MFINDSLSRFRLNVQPGSLSARYFDVKWCAALARFAKARTPVGPSGTRSALFSLI</sequence>
<evidence type="ECO:0000313" key="1">
    <source>
        <dbReference type="EMBL" id="OTP72118.1"/>
    </source>
</evidence>
<dbReference type="AlphaFoldDB" id="A0A242MLC1"/>